<evidence type="ECO:0000313" key="8">
    <source>
        <dbReference type="EMBL" id="KAK3880588.1"/>
    </source>
</evidence>
<evidence type="ECO:0008006" key="10">
    <source>
        <dbReference type="Google" id="ProtNLM"/>
    </source>
</evidence>
<evidence type="ECO:0000256" key="1">
    <source>
        <dbReference type="ARBA" id="ARBA00010088"/>
    </source>
</evidence>
<feature type="compositionally biased region" description="Basic and acidic residues" evidence="4">
    <location>
        <begin position="139"/>
        <end position="160"/>
    </location>
</feature>
<dbReference type="GO" id="GO:0004301">
    <property type="term" value="F:epoxide hydrolase activity"/>
    <property type="evidence" value="ECO:0007669"/>
    <property type="project" value="TreeGrafter"/>
</dbReference>
<comment type="similarity">
    <text evidence="1">Belongs to the peptidase S33 family.</text>
</comment>
<dbReference type="GO" id="GO:0019369">
    <property type="term" value="P:arachidonate metabolic process"/>
    <property type="evidence" value="ECO:0007669"/>
    <property type="project" value="TreeGrafter"/>
</dbReference>
<dbReference type="InterPro" id="IPR000639">
    <property type="entry name" value="Epox_hydrolase-like"/>
</dbReference>
<proteinExistence type="inferred from homology"/>
<dbReference type="Pfam" id="PF06441">
    <property type="entry name" value="EHN"/>
    <property type="match status" value="1"/>
</dbReference>
<feature type="domain" description="Epoxide hydrolase N-terminal" evidence="7">
    <location>
        <begin position="45"/>
        <end position="130"/>
    </location>
</feature>
<feature type="region of interest" description="Disordered" evidence="4">
    <location>
        <begin position="132"/>
        <end position="194"/>
    </location>
</feature>
<dbReference type="EMBL" id="JAWQEG010001312">
    <property type="protein sequence ID" value="KAK3880588.1"/>
    <property type="molecule type" value="Genomic_DNA"/>
</dbReference>
<dbReference type="InterPro" id="IPR000073">
    <property type="entry name" value="AB_hydrolase_1"/>
</dbReference>
<dbReference type="SUPFAM" id="SSF53474">
    <property type="entry name" value="alpha/beta-Hydrolases"/>
    <property type="match status" value="2"/>
</dbReference>
<evidence type="ECO:0000256" key="4">
    <source>
        <dbReference type="SAM" id="MobiDB-lite"/>
    </source>
</evidence>
<feature type="signal peptide" evidence="5">
    <location>
        <begin position="1"/>
        <end position="17"/>
    </location>
</feature>
<dbReference type="Gene3D" id="3.40.50.1820">
    <property type="entry name" value="alpha/beta hydrolase"/>
    <property type="match status" value="2"/>
</dbReference>
<dbReference type="Proteomes" id="UP001286313">
    <property type="component" value="Unassembled WGS sequence"/>
</dbReference>
<keyword evidence="5" id="KW-0732">Signal</keyword>
<keyword evidence="3" id="KW-0378">Hydrolase</keyword>
<accession>A0AAE1FTZ1</accession>
<evidence type="ECO:0000313" key="9">
    <source>
        <dbReference type="Proteomes" id="UP001286313"/>
    </source>
</evidence>
<dbReference type="InterPro" id="IPR029058">
    <property type="entry name" value="AB_hydrolase_fold"/>
</dbReference>
<feature type="chain" id="PRO_5042221803" description="Epoxide hydrolase N-terminal domain-containing protein" evidence="5">
    <location>
        <begin position="18"/>
        <end position="257"/>
    </location>
</feature>
<name>A0AAE1FTZ1_PETCI</name>
<organism evidence="8 9">
    <name type="scientific">Petrolisthes cinctipes</name>
    <name type="common">Flat porcelain crab</name>
    <dbReference type="NCBI Taxonomy" id="88211"/>
    <lineage>
        <taxon>Eukaryota</taxon>
        <taxon>Metazoa</taxon>
        <taxon>Ecdysozoa</taxon>
        <taxon>Arthropoda</taxon>
        <taxon>Crustacea</taxon>
        <taxon>Multicrustacea</taxon>
        <taxon>Malacostraca</taxon>
        <taxon>Eumalacostraca</taxon>
        <taxon>Eucarida</taxon>
        <taxon>Decapoda</taxon>
        <taxon>Pleocyemata</taxon>
        <taxon>Anomura</taxon>
        <taxon>Galatheoidea</taxon>
        <taxon>Porcellanidae</taxon>
        <taxon>Petrolisthes</taxon>
    </lineage>
</organism>
<dbReference type="PANTHER" id="PTHR21661:SF35">
    <property type="entry name" value="EPOXIDE HYDROLASE"/>
    <property type="match status" value="1"/>
</dbReference>
<dbReference type="PRINTS" id="PR00412">
    <property type="entry name" value="EPOXHYDRLASE"/>
</dbReference>
<sequence length="257" mass="28312">MFLRACVLVVAAGAAWWVMVEPPLPHLHPDPWWAPGHPKPEDTSIRKFTINIPQEAVDDLTTLLNLKPRLVPALHDVNFTYGVHPDTLQTILQYWRHHYNWRQREARLNKYPHYLTTIEGLDIHYMHVRAGEGNDGDGEGGKHNDGDGGKDNDGDGEGGKDNVGGAERGKHNDGDGEGGKDNDGGAEGGKDNYGGKDSQVVVPLLLLHGWPGSFVEFYELVSLLREEEEEEGRGNVVLEVICPSIPGYGFSQAPAKQ</sequence>
<dbReference type="Pfam" id="PF00561">
    <property type="entry name" value="Abhydrolase_1"/>
    <property type="match status" value="1"/>
</dbReference>
<protein>
    <recommendedName>
        <fullName evidence="10">Epoxide hydrolase N-terminal domain-containing protein</fullName>
    </recommendedName>
</protein>
<evidence type="ECO:0000259" key="6">
    <source>
        <dbReference type="Pfam" id="PF00561"/>
    </source>
</evidence>
<reference evidence="8" key="1">
    <citation type="submission" date="2023-10" db="EMBL/GenBank/DDBJ databases">
        <title>Genome assemblies of two species of porcelain crab, Petrolisthes cinctipes and Petrolisthes manimaculis (Anomura: Porcellanidae).</title>
        <authorList>
            <person name="Angst P."/>
        </authorList>
    </citation>
    <scope>NUCLEOTIDE SEQUENCE</scope>
    <source>
        <strain evidence="8">PB745_01</strain>
        <tissue evidence="8">Gill</tissue>
    </source>
</reference>
<gene>
    <name evidence="8" type="ORF">Pcinc_014946</name>
</gene>
<keyword evidence="2" id="KW-0058">Aromatic hydrocarbons catabolism</keyword>
<keyword evidence="9" id="KW-1185">Reference proteome</keyword>
<evidence type="ECO:0000259" key="7">
    <source>
        <dbReference type="Pfam" id="PF06441"/>
    </source>
</evidence>
<feature type="compositionally biased region" description="Basic and acidic residues" evidence="4">
    <location>
        <begin position="167"/>
        <end position="194"/>
    </location>
</feature>
<dbReference type="InterPro" id="IPR010497">
    <property type="entry name" value="Epoxide_hydro_N"/>
</dbReference>
<dbReference type="GO" id="GO:0097176">
    <property type="term" value="P:epoxide metabolic process"/>
    <property type="evidence" value="ECO:0007669"/>
    <property type="project" value="TreeGrafter"/>
</dbReference>
<dbReference type="PANTHER" id="PTHR21661">
    <property type="entry name" value="EPOXIDE HYDROLASE 1-RELATED"/>
    <property type="match status" value="1"/>
</dbReference>
<feature type="domain" description="AB hydrolase-1" evidence="6">
    <location>
        <begin position="203"/>
        <end position="256"/>
    </location>
</feature>
<evidence type="ECO:0000256" key="2">
    <source>
        <dbReference type="ARBA" id="ARBA00022797"/>
    </source>
</evidence>
<feature type="non-terminal residue" evidence="8">
    <location>
        <position position="257"/>
    </location>
</feature>
<dbReference type="AlphaFoldDB" id="A0AAE1FTZ1"/>
<evidence type="ECO:0000256" key="5">
    <source>
        <dbReference type="SAM" id="SignalP"/>
    </source>
</evidence>
<comment type="caution">
    <text evidence="8">The sequence shown here is derived from an EMBL/GenBank/DDBJ whole genome shotgun (WGS) entry which is preliminary data.</text>
</comment>
<evidence type="ECO:0000256" key="3">
    <source>
        <dbReference type="ARBA" id="ARBA00022801"/>
    </source>
</evidence>